<dbReference type="SUPFAM" id="SSF88723">
    <property type="entry name" value="PIN domain-like"/>
    <property type="match status" value="1"/>
</dbReference>
<protein>
    <recommendedName>
        <fullName evidence="1">XPG-I domain-containing protein</fullName>
    </recommendedName>
</protein>
<evidence type="ECO:0000259" key="1">
    <source>
        <dbReference type="Pfam" id="PF00867"/>
    </source>
</evidence>
<dbReference type="InterPro" id="IPR006086">
    <property type="entry name" value="XPG-I_dom"/>
</dbReference>
<dbReference type="InterPro" id="IPR006084">
    <property type="entry name" value="XPG/Rad2"/>
</dbReference>
<dbReference type="PANTHER" id="PTHR11081">
    <property type="entry name" value="FLAP ENDONUCLEASE FAMILY MEMBER"/>
    <property type="match status" value="1"/>
</dbReference>
<dbReference type="Gene3D" id="3.40.50.1010">
    <property type="entry name" value="5'-nuclease"/>
    <property type="match status" value="1"/>
</dbReference>
<dbReference type="AlphaFoldDB" id="A0A6C0K811"/>
<name>A0A6C0K811_9ZZZZ</name>
<dbReference type="InterPro" id="IPR029060">
    <property type="entry name" value="PIN-like_dom_sf"/>
</dbReference>
<proteinExistence type="predicted"/>
<accession>A0A6C0K811</accession>
<evidence type="ECO:0000313" key="2">
    <source>
        <dbReference type="EMBL" id="QHU12408.1"/>
    </source>
</evidence>
<dbReference type="GO" id="GO:0004518">
    <property type="term" value="F:nuclease activity"/>
    <property type="evidence" value="ECO:0007669"/>
    <property type="project" value="InterPro"/>
</dbReference>
<dbReference type="EMBL" id="MN740799">
    <property type="protein sequence ID" value="QHU12408.1"/>
    <property type="molecule type" value="Genomic_DNA"/>
</dbReference>
<sequence>MGVRGVWTHFRSLFKRIEPTKIDEPLKLGIDMLSLLYTYRSCIDEFIALVNSWYAKGHTITCVWDGVAPKEKKEIIVERRSIRDSALDKKSDLEKYLEEYGSELSDTDIKHIKAAIQSFSWQGWHLTANLKKEVQEKLANTTFVYAKGEADDLLLDMAFSKDIDVIVSLDSDMFVMGAPRIWRIINIRRDWIVEDISVEAVCDNWGISLTMLQDASFLAGWDRCYSQGKGGYMKFDTALTRVKHYGSWKNVLNKIEKGMPDEGVTEILNGLKKKSRERWQQYLNNI</sequence>
<feature type="domain" description="XPG-I" evidence="1">
    <location>
        <begin position="142"/>
        <end position="222"/>
    </location>
</feature>
<organism evidence="2">
    <name type="scientific">viral metagenome</name>
    <dbReference type="NCBI Taxonomy" id="1070528"/>
    <lineage>
        <taxon>unclassified sequences</taxon>
        <taxon>metagenomes</taxon>
        <taxon>organismal metagenomes</taxon>
    </lineage>
</organism>
<reference evidence="2" key="1">
    <citation type="journal article" date="2020" name="Nature">
        <title>Giant virus diversity and host interactions through global metagenomics.</title>
        <authorList>
            <person name="Schulz F."/>
            <person name="Roux S."/>
            <person name="Paez-Espino D."/>
            <person name="Jungbluth S."/>
            <person name="Walsh D.A."/>
            <person name="Denef V.J."/>
            <person name="McMahon K.D."/>
            <person name="Konstantinidis K.T."/>
            <person name="Eloe-Fadrosh E.A."/>
            <person name="Kyrpides N.C."/>
            <person name="Woyke T."/>
        </authorList>
    </citation>
    <scope>NUCLEOTIDE SEQUENCE</scope>
    <source>
        <strain evidence="2">GVMAG-S-1101171-110</strain>
    </source>
</reference>
<dbReference type="Pfam" id="PF00867">
    <property type="entry name" value="XPG_I"/>
    <property type="match status" value="1"/>
</dbReference>